<evidence type="ECO:0000256" key="6">
    <source>
        <dbReference type="ARBA" id="ARBA00023242"/>
    </source>
</evidence>
<keyword evidence="5" id="KW-0508">mRNA splicing</keyword>
<name>A0AAN6HY69_9ASCO</name>
<dbReference type="Proteomes" id="UP000738402">
    <property type="component" value="Unassembled WGS sequence"/>
</dbReference>
<dbReference type="Pfam" id="PF06246">
    <property type="entry name" value="Isy1"/>
    <property type="match status" value="1"/>
</dbReference>
<sequence>MVTKLYGRQHGAIGSRPRVTQDTDDVKDAEAFRTMCLQEISAKIEKINDPLLQGSQIRDLNDDLNKLMRERRAWDHRVKELGGPDYLSTSAVADGSVMVNNYRYFGRAKQLPEVERLLKTREQDSKSASFGNAIERFLRLNQTDLGPAYYGYEDEDELDLRIPDDRAHDIPEKCSLLEFEHKRTAELQTSCFEKNPLFDLPPLPTEQEYQDAVVALRKQQLLERLKNR</sequence>
<evidence type="ECO:0000313" key="10">
    <source>
        <dbReference type="Proteomes" id="UP000738402"/>
    </source>
</evidence>
<evidence type="ECO:0000256" key="7">
    <source>
        <dbReference type="ARBA" id="ARBA00073166"/>
    </source>
</evidence>
<proteinExistence type="inferred from homology"/>
<dbReference type="PANTHER" id="PTHR13021">
    <property type="entry name" value="PRE-MRNA-SPLICING FACTOR ISY1"/>
    <property type="match status" value="1"/>
</dbReference>
<dbReference type="AlphaFoldDB" id="A0AAN6HY69"/>
<comment type="similarity">
    <text evidence="2">Belongs to the ISY1 family.</text>
</comment>
<gene>
    <name evidence="9" type="ORF">KL933_005358</name>
</gene>
<dbReference type="InterPro" id="IPR037200">
    <property type="entry name" value="Isy1_sf"/>
</dbReference>
<reference evidence="9" key="1">
    <citation type="journal article" date="2021" name="G3 (Bethesda)">
        <title>Genomic diversity, chromosomal rearrangements, and interspecies hybridization in the ogataea polymorpha species complex.</title>
        <authorList>
            <person name="Hanson S.J."/>
            <person name="Cinneide E.O."/>
            <person name="Salzberg L.I."/>
            <person name="Wolfe K.H."/>
            <person name="McGowan J."/>
            <person name="Fitzpatrick D.A."/>
            <person name="Matlin K."/>
        </authorList>
    </citation>
    <scope>NUCLEOTIDE SEQUENCE</scope>
    <source>
        <strain evidence="9">83-405-1</strain>
    </source>
</reference>
<keyword evidence="4" id="KW-0747">Spliceosome</keyword>
<evidence type="ECO:0000256" key="8">
    <source>
        <dbReference type="SAM" id="MobiDB-lite"/>
    </source>
</evidence>
<dbReference type="GO" id="GO:0000350">
    <property type="term" value="P:generation of catalytic spliceosome for second transesterification step"/>
    <property type="evidence" value="ECO:0007669"/>
    <property type="project" value="InterPro"/>
</dbReference>
<comment type="caution">
    <text evidence="9">The sequence shown here is derived from an EMBL/GenBank/DDBJ whole genome shotgun (WGS) entry which is preliminary data.</text>
</comment>
<keyword evidence="4" id="KW-0507">mRNA processing</keyword>
<dbReference type="GO" id="GO:0005684">
    <property type="term" value="C:U2-type spliceosomal complex"/>
    <property type="evidence" value="ECO:0007669"/>
    <property type="project" value="UniProtKB-ARBA"/>
</dbReference>
<dbReference type="SUPFAM" id="SSF140102">
    <property type="entry name" value="ISY1 domain-like"/>
    <property type="match status" value="1"/>
</dbReference>
<dbReference type="GO" id="GO:0071014">
    <property type="term" value="C:post-mRNA release spliceosomal complex"/>
    <property type="evidence" value="ECO:0007669"/>
    <property type="project" value="UniProtKB-ARBA"/>
</dbReference>
<dbReference type="GO" id="GO:0000974">
    <property type="term" value="C:Prp19 complex"/>
    <property type="evidence" value="ECO:0007669"/>
    <property type="project" value="UniProtKB-ARBA"/>
</dbReference>
<protein>
    <recommendedName>
        <fullName evidence="3">Pre-mRNA-splicing factor ISY1</fullName>
    </recommendedName>
    <alternativeName>
        <fullName evidence="7">Pre-mRNA-splicing factor isy1</fullName>
    </alternativeName>
</protein>
<dbReference type="InterPro" id="IPR029012">
    <property type="entry name" value="Helix_hairpin_bin_sf"/>
</dbReference>
<dbReference type="EMBL" id="JAHLUH010000024">
    <property type="protein sequence ID" value="KAG7723785.1"/>
    <property type="molecule type" value="Genomic_DNA"/>
</dbReference>
<dbReference type="InterPro" id="IPR009360">
    <property type="entry name" value="Isy1"/>
</dbReference>
<dbReference type="Gene3D" id="1.10.287.660">
    <property type="entry name" value="Helix hairpin bin"/>
    <property type="match status" value="1"/>
</dbReference>
<accession>A0AAN6HY69</accession>
<evidence type="ECO:0000256" key="3">
    <source>
        <dbReference type="ARBA" id="ARBA00019194"/>
    </source>
</evidence>
<feature type="region of interest" description="Disordered" evidence="8">
    <location>
        <begin position="1"/>
        <end position="24"/>
    </location>
</feature>
<keyword evidence="6" id="KW-0539">Nucleus</keyword>
<evidence type="ECO:0000256" key="1">
    <source>
        <dbReference type="ARBA" id="ARBA00004123"/>
    </source>
</evidence>
<evidence type="ECO:0000313" key="9">
    <source>
        <dbReference type="EMBL" id="KAG7723785.1"/>
    </source>
</evidence>
<comment type="subcellular location">
    <subcellularLocation>
        <location evidence="1">Nucleus</location>
    </subcellularLocation>
</comment>
<organism evidence="9 10">
    <name type="scientific">Ogataea haglerorum</name>
    <dbReference type="NCBI Taxonomy" id="1937702"/>
    <lineage>
        <taxon>Eukaryota</taxon>
        <taxon>Fungi</taxon>
        <taxon>Dikarya</taxon>
        <taxon>Ascomycota</taxon>
        <taxon>Saccharomycotina</taxon>
        <taxon>Pichiomycetes</taxon>
        <taxon>Pichiales</taxon>
        <taxon>Pichiaceae</taxon>
        <taxon>Ogataea</taxon>
    </lineage>
</organism>
<dbReference type="FunFam" id="1.10.287.660:FF:000001">
    <property type="entry name" value="pre-mRNA-splicing factor ISY1 homolog"/>
    <property type="match status" value="1"/>
</dbReference>
<evidence type="ECO:0000256" key="5">
    <source>
        <dbReference type="ARBA" id="ARBA00023187"/>
    </source>
</evidence>
<evidence type="ECO:0000256" key="4">
    <source>
        <dbReference type="ARBA" id="ARBA00022728"/>
    </source>
</evidence>
<evidence type="ECO:0000256" key="2">
    <source>
        <dbReference type="ARBA" id="ARBA00007002"/>
    </source>
</evidence>